<evidence type="ECO:0000256" key="4">
    <source>
        <dbReference type="ARBA" id="ARBA00022989"/>
    </source>
</evidence>
<feature type="transmembrane region" description="Helical" evidence="6">
    <location>
        <begin position="152"/>
        <end position="176"/>
    </location>
</feature>
<organism evidence="7 8">
    <name type="scientific">Natronocella acetinitrilica</name>
    <dbReference type="NCBI Taxonomy" id="414046"/>
    <lineage>
        <taxon>Bacteria</taxon>
        <taxon>Pseudomonadati</taxon>
        <taxon>Pseudomonadota</taxon>
        <taxon>Gammaproteobacteria</taxon>
        <taxon>Chromatiales</taxon>
        <taxon>Ectothiorhodospiraceae</taxon>
        <taxon>Natronocella</taxon>
    </lineage>
</organism>
<dbReference type="GO" id="GO:0005886">
    <property type="term" value="C:plasma membrane"/>
    <property type="evidence" value="ECO:0007669"/>
    <property type="project" value="UniProtKB-SubCell"/>
</dbReference>
<proteinExistence type="inferred from homology"/>
<keyword evidence="3 6" id="KW-0812">Transmembrane</keyword>
<comment type="similarity">
    <text evidence="2 6">Belongs to the 4-toluene sulfonate uptake permease (TSUP) (TC 2.A.102) family.</text>
</comment>
<dbReference type="Pfam" id="PF01925">
    <property type="entry name" value="TauE"/>
    <property type="match status" value="1"/>
</dbReference>
<accession>A0AAE3KGA9</accession>
<dbReference type="RefSeq" id="WP_253477918.1">
    <property type="nucleotide sequence ID" value="NZ_JALJXV010000005.1"/>
</dbReference>
<evidence type="ECO:0000256" key="2">
    <source>
        <dbReference type="ARBA" id="ARBA00009142"/>
    </source>
</evidence>
<keyword evidence="5 6" id="KW-0472">Membrane</keyword>
<comment type="subcellular location">
    <subcellularLocation>
        <location evidence="6">Cell membrane</location>
        <topology evidence="6">Multi-pass membrane protein</topology>
    </subcellularLocation>
    <subcellularLocation>
        <location evidence="1">Membrane</location>
        <topology evidence="1">Multi-pass membrane protein</topology>
    </subcellularLocation>
</comment>
<evidence type="ECO:0000313" key="8">
    <source>
        <dbReference type="Proteomes" id="UP001205843"/>
    </source>
</evidence>
<sequence length="276" mass="28316">MEGMLWGELLALAIALLATGVVAGVLAGLLGVGGGIVIVPVLFHVFTLVDIDPSVRMHLAVGTSLAIIVPTSLRSAWSHYQHGTVDTPMLRKLLPSLFIGVLLGITLSALVSGRVLTGVFGVIAILVSLNMFRGGKPPKLTNEPPGGAAPHAIGGFIGTASTMMGIGGGTLSVPILDALRFPIHRSVGTAASIGTVISVPGCIGFIWAGWGVEATPPFSLGYVSLLGFALIAPLTVLCAPLGVKLAVSMNTARLKRAFAVFLFLTALSMLYTTITG</sequence>
<dbReference type="PANTHER" id="PTHR43483">
    <property type="entry name" value="MEMBRANE TRANSPORTER PROTEIN HI_0806-RELATED"/>
    <property type="match status" value="1"/>
</dbReference>
<feature type="transmembrane region" description="Helical" evidence="6">
    <location>
        <begin position="257"/>
        <end position="274"/>
    </location>
</feature>
<keyword evidence="4 6" id="KW-1133">Transmembrane helix</keyword>
<name>A0AAE3KGA9_9GAMM</name>
<gene>
    <name evidence="7" type="ORF">J2T57_002200</name>
</gene>
<feature type="transmembrane region" description="Helical" evidence="6">
    <location>
        <begin position="93"/>
        <end position="110"/>
    </location>
</feature>
<feature type="transmembrane region" description="Helical" evidence="6">
    <location>
        <begin position="115"/>
        <end position="132"/>
    </location>
</feature>
<dbReference type="AlphaFoldDB" id="A0AAE3KGA9"/>
<dbReference type="InterPro" id="IPR002781">
    <property type="entry name" value="TM_pro_TauE-like"/>
</dbReference>
<feature type="transmembrane region" description="Helical" evidence="6">
    <location>
        <begin position="12"/>
        <end position="43"/>
    </location>
</feature>
<feature type="transmembrane region" description="Helical" evidence="6">
    <location>
        <begin position="188"/>
        <end position="210"/>
    </location>
</feature>
<feature type="transmembrane region" description="Helical" evidence="6">
    <location>
        <begin position="55"/>
        <end position="73"/>
    </location>
</feature>
<feature type="transmembrane region" description="Helical" evidence="6">
    <location>
        <begin position="222"/>
        <end position="245"/>
    </location>
</feature>
<dbReference type="Proteomes" id="UP001205843">
    <property type="component" value="Unassembled WGS sequence"/>
</dbReference>
<comment type="caution">
    <text evidence="7">The sequence shown here is derived from an EMBL/GenBank/DDBJ whole genome shotgun (WGS) entry which is preliminary data.</text>
</comment>
<protein>
    <recommendedName>
        <fullName evidence="6">Probable membrane transporter protein</fullName>
    </recommendedName>
</protein>
<dbReference type="EMBL" id="JALJXV010000005">
    <property type="protein sequence ID" value="MCP1675052.1"/>
    <property type="molecule type" value="Genomic_DNA"/>
</dbReference>
<evidence type="ECO:0000256" key="1">
    <source>
        <dbReference type="ARBA" id="ARBA00004141"/>
    </source>
</evidence>
<evidence type="ECO:0000313" key="7">
    <source>
        <dbReference type="EMBL" id="MCP1675052.1"/>
    </source>
</evidence>
<evidence type="ECO:0000256" key="5">
    <source>
        <dbReference type="ARBA" id="ARBA00023136"/>
    </source>
</evidence>
<dbReference type="PANTHER" id="PTHR43483:SF3">
    <property type="entry name" value="MEMBRANE TRANSPORTER PROTEIN HI_0806-RELATED"/>
    <property type="match status" value="1"/>
</dbReference>
<reference evidence="7" key="1">
    <citation type="submission" date="2022-03" db="EMBL/GenBank/DDBJ databases">
        <title>Genomic Encyclopedia of Type Strains, Phase III (KMG-III): the genomes of soil and plant-associated and newly described type strains.</title>
        <authorList>
            <person name="Whitman W."/>
        </authorList>
    </citation>
    <scope>NUCLEOTIDE SEQUENCE</scope>
    <source>
        <strain evidence="7">ANL 6-2</strain>
    </source>
</reference>
<keyword evidence="6" id="KW-1003">Cell membrane</keyword>
<keyword evidence="8" id="KW-1185">Reference proteome</keyword>
<evidence type="ECO:0000256" key="3">
    <source>
        <dbReference type="ARBA" id="ARBA00022692"/>
    </source>
</evidence>
<evidence type="ECO:0000256" key="6">
    <source>
        <dbReference type="RuleBase" id="RU363041"/>
    </source>
</evidence>